<organism evidence="2 3">
    <name type="scientific">Stachybotrys chlorohalonatus (strain IBT 40285)</name>
    <dbReference type="NCBI Taxonomy" id="1283841"/>
    <lineage>
        <taxon>Eukaryota</taxon>
        <taxon>Fungi</taxon>
        <taxon>Dikarya</taxon>
        <taxon>Ascomycota</taxon>
        <taxon>Pezizomycotina</taxon>
        <taxon>Sordariomycetes</taxon>
        <taxon>Hypocreomycetidae</taxon>
        <taxon>Hypocreales</taxon>
        <taxon>Stachybotryaceae</taxon>
        <taxon>Stachybotrys</taxon>
    </lineage>
</organism>
<protein>
    <submittedName>
        <fullName evidence="2">Uncharacterized protein</fullName>
    </submittedName>
</protein>
<feature type="compositionally biased region" description="Low complexity" evidence="1">
    <location>
        <begin position="445"/>
        <end position="456"/>
    </location>
</feature>
<name>A0A084QPB5_STAC4</name>
<dbReference type="InParanoid" id="A0A084QPB5"/>
<dbReference type="AlphaFoldDB" id="A0A084QPB5"/>
<feature type="region of interest" description="Disordered" evidence="1">
    <location>
        <begin position="422"/>
        <end position="456"/>
    </location>
</feature>
<feature type="region of interest" description="Disordered" evidence="1">
    <location>
        <begin position="1"/>
        <end position="26"/>
    </location>
</feature>
<evidence type="ECO:0000256" key="1">
    <source>
        <dbReference type="SAM" id="MobiDB-lite"/>
    </source>
</evidence>
<accession>A0A084QPB5</accession>
<gene>
    <name evidence="2" type="ORF">S40285_10398</name>
</gene>
<sequence length="456" mass="51527">MNDRSAETRDTTNDAEHQPVSSHGDYVPYVEHVEVDDLNDILHTANDLDSYNSTESIGDPNEEIDELGLSEDDAARTATRRHCDQVWEVWRNAVANGRQLTYVDVQYISVAANMIWYNRVLRERRLKWTHFEILRVCRRYYPEDDLPWSLLADCVRQRMEVEYERARRNSPEEHPLHHLTPELLDELNSKVREFRDENLRIEQLLQNANQGRESLEEPQKQQMLDQNRTYDQSIRFQSPQSGAVNGYSPYPHESPAIMSPVNPRDYGISRPQRNNPRHSTKPGTISRLSQFHTQPGATPDPQCDDNGTIPGSGAGLGTMPGGFDHGLMDPNLIPLEFGTAIGYNPGLDWGIDPVVPNVGLAPVPMCALGSGWTADTSQSTDTSTDSDDAGSLEICRKCHRLLGAQRAWTFRRCHGCLDRPAVQLQQQETEEEEATEEEIERGESAESSAESDLYSA</sequence>
<evidence type="ECO:0000313" key="3">
    <source>
        <dbReference type="Proteomes" id="UP000028524"/>
    </source>
</evidence>
<feature type="compositionally biased region" description="Basic and acidic residues" evidence="1">
    <location>
        <begin position="1"/>
        <end position="17"/>
    </location>
</feature>
<dbReference type="Proteomes" id="UP000028524">
    <property type="component" value="Unassembled WGS sequence"/>
</dbReference>
<evidence type="ECO:0000313" key="2">
    <source>
        <dbReference type="EMBL" id="KFA65800.1"/>
    </source>
</evidence>
<feature type="compositionally biased region" description="Acidic residues" evidence="1">
    <location>
        <begin position="428"/>
        <end position="440"/>
    </location>
</feature>
<dbReference type="HOGENOM" id="CLU_600164_0_0_1"/>
<keyword evidence="3" id="KW-1185">Reference proteome</keyword>
<feature type="region of interest" description="Disordered" evidence="1">
    <location>
        <begin position="239"/>
        <end position="285"/>
    </location>
</feature>
<reference evidence="2 3" key="1">
    <citation type="journal article" date="2014" name="BMC Genomics">
        <title>Comparative genome sequencing reveals chemotype-specific gene clusters in the toxigenic black mold Stachybotrys.</title>
        <authorList>
            <person name="Semeiks J."/>
            <person name="Borek D."/>
            <person name="Otwinowski Z."/>
            <person name="Grishin N.V."/>
        </authorList>
    </citation>
    <scope>NUCLEOTIDE SEQUENCE [LARGE SCALE GENOMIC DNA]</scope>
    <source>
        <strain evidence="2 3">IBT 40285</strain>
    </source>
</reference>
<proteinExistence type="predicted"/>
<dbReference type="EMBL" id="KL660554">
    <property type="protein sequence ID" value="KFA65800.1"/>
    <property type="molecule type" value="Genomic_DNA"/>
</dbReference>